<dbReference type="OrthoDB" id="539371at2759"/>
<evidence type="ECO:0000259" key="3">
    <source>
        <dbReference type="PROSITE" id="PS50076"/>
    </source>
</evidence>
<accession>A0A830H5G9</accession>
<dbReference type="CDD" id="cd06257">
    <property type="entry name" value="DnaJ"/>
    <property type="match status" value="1"/>
</dbReference>
<dbReference type="Proteomes" id="UP000660262">
    <property type="component" value="Unassembled WGS sequence"/>
</dbReference>
<dbReference type="InterPro" id="IPR051100">
    <property type="entry name" value="DnaJ_subfamily_B/C"/>
</dbReference>
<dbReference type="PANTHER" id="PTHR43908">
    <property type="entry name" value="AT29763P-RELATED"/>
    <property type="match status" value="1"/>
</dbReference>
<dbReference type="Gene3D" id="1.10.287.110">
    <property type="entry name" value="DnaJ domain"/>
    <property type="match status" value="1"/>
</dbReference>
<evidence type="ECO:0000313" key="4">
    <source>
        <dbReference type="EMBL" id="GHP01848.1"/>
    </source>
</evidence>
<dbReference type="InterPro" id="IPR036869">
    <property type="entry name" value="J_dom_sf"/>
</dbReference>
<feature type="compositionally biased region" description="Low complexity" evidence="1">
    <location>
        <begin position="1"/>
        <end position="15"/>
    </location>
</feature>
<keyword evidence="2" id="KW-0472">Membrane</keyword>
<keyword evidence="2" id="KW-1133">Transmembrane helix</keyword>
<dbReference type="PROSITE" id="PS50076">
    <property type="entry name" value="DNAJ_2"/>
    <property type="match status" value="1"/>
</dbReference>
<feature type="region of interest" description="Disordered" evidence="1">
    <location>
        <begin position="218"/>
        <end position="253"/>
    </location>
</feature>
<evidence type="ECO:0000256" key="1">
    <source>
        <dbReference type="SAM" id="MobiDB-lite"/>
    </source>
</evidence>
<dbReference type="AlphaFoldDB" id="A0A830H5G9"/>
<keyword evidence="2" id="KW-0812">Transmembrane</keyword>
<protein>
    <recommendedName>
        <fullName evidence="3">J domain-containing protein</fullName>
    </recommendedName>
</protein>
<gene>
    <name evidence="4" type="ORF">PPROV_000060500</name>
</gene>
<comment type="caution">
    <text evidence="4">The sequence shown here is derived from an EMBL/GenBank/DDBJ whole genome shotgun (WGS) entry which is preliminary data.</text>
</comment>
<proteinExistence type="predicted"/>
<dbReference type="InterPro" id="IPR001623">
    <property type="entry name" value="DnaJ_domain"/>
</dbReference>
<dbReference type="SMART" id="SM00271">
    <property type="entry name" value="DnaJ"/>
    <property type="match status" value="1"/>
</dbReference>
<sequence>MAQQQSSSSLPLSRSPCRRRRRSMRSMSFMSSGCSFVKRPSSLSLLLWCFLWLLFSCGVLFAAALVDPWAMLGVDKDATLPEIKRAFKAKALQVHPDKGGTEEEFVNLRAAYDTVTGHDAETWRRQTQAEQEQDSTFDDFFSYFDGRFRESHARITLYMKSEGATFEFSYAEFAKHDFDMERIFRASFDNGAKVTATGYNEDGEVIMQGAVHSHVAPKKKHISGKSSGEKKLKYKRKTATATTEEKEEDGDLESRVRAEIRRQRRVYIVVCAWMSVSLAFMFSMGGYIFWSLFRLHSRGMSGKSPPSELIAKLRNDAEDLDDLPFPMVAMLNASTTTKKDT</sequence>
<feature type="domain" description="J" evidence="3">
    <location>
        <begin position="67"/>
        <end position="141"/>
    </location>
</feature>
<dbReference type="Pfam" id="PF00226">
    <property type="entry name" value="DnaJ"/>
    <property type="match status" value="1"/>
</dbReference>
<reference evidence="4" key="1">
    <citation type="submission" date="2020-10" db="EMBL/GenBank/DDBJ databases">
        <title>Unveiling of a novel bifunctional photoreceptor, Dualchrome1, isolated from a cosmopolitan green alga.</title>
        <authorList>
            <person name="Suzuki S."/>
            <person name="Kawachi M."/>
        </authorList>
    </citation>
    <scope>NUCLEOTIDE SEQUENCE</scope>
    <source>
        <strain evidence="4">NIES 2893</strain>
    </source>
</reference>
<organism evidence="4 5">
    <name type="scientific">Pycnococcus provasolii</name>
    <dbReference type="NCBI Taxonomy" id="41880"/>
    <lineage>
        <taxon>Eukaryota</taxon>
        <taxon>Viridiplantae</taxon>
        <taxon>Chlorophyta</taxon>
        <taxon>Pseudoscourfieldiophyceae</taxon>
        <taxon>Pseudoscourfieldiales</taxon>
        <taxon>Pycnococcaceae</taxon>
        <taxon>Pycnococcus</taxon>
    </lineage>
</organism>
<dbReference type="EMBL" id="BNJQ01000002">
    <property type="protein sequence ID" value="GHP01848.1"/>
    <property type="molecule type" value="Genomic_DNA"/>
</dbReference>
<evidence type="ECO:0000313" key="5">
    <source>
        <dbReference type="Proteomes" id="UP000660262"/>
    </source>
</evidence>
<evidence type="ECO:0000256" key="2">
    <source>
        <dbReference type="SAM" id="Phobius"/>
    </source>
</evidence>
<name>A0A830H5G9_9CHLO</name>
<keyword evidence="5" id="KW-1185">Reference proteome</keyword>
<dbReference type="SUPFAM" id="SSF46565">
    <property type="entry name" value="Chaperone J-domain"/>
    <property type="match status" value="1"/>
</dbReference>
<feature type="transmembrane region" description="Helical" evidence="2">
    <location>
        <begin position="266"/>
        <end position="293"/>
    </location>
</feature>
<feature type="region of interest" description="Disordered" evidence="1">
    <location>
        <begin position="1"/>
        <end position="20"/>
    </location>
</feature>